<name>A0A1G6TN09_9PSEU</name>
<dbReference type="GO" id="GO:0046872">
    <property type="term" value="F:metal ion binding"/>
    <property type="evidence" value="ECO:0007669"/>
    <property type="project" value="InterPro"/>
</dbReference>
<dbReference type="Proteomes" id="UP000199494">
    <property type="component" value="Unassembled WGS sequence"/>
</dbReference>
<reference evidence="1 2" key="1">
    <citation type="submission" date="2016-10" db="EMBL/GenBank/DDBJ databases">
        <authorList>
            <person name="de Groot N.N."/>
        </authorList>
    </citation>
    <scope>NUCLEOTIDE SEQUENCE [LARGE SCALE GENOMIC DNA]</scope>
    <source>
        <strain evidence="1 2">CGMCC 4.5506</strain>
    </source>
</reference>
<evidence type="ECO:0000313" key="2">
    <source>
        <dbReference type="Proteomes" id="UP000199494"/>
    </source>
</evidence>
<proteinExistence type="predicted"/>
<dbReference type="Pfam" id="PF11716">
    <property type="entry name" value="MDMPI_N"/>
    <property type="match status" value="1"/>
</dbReference>
<evidence type="ECO:0000313" key="1">
    <source>
        <dbReference type="EMBL" id="SDD30419.1"/>
    </source>
</evidence>
<keyword evidence="2" id="KW-1185">Reference proteome</keyword>
<dbReference type="RefSeq" id="WP_342749589.1">
    <property type="nucleotide sequence ID" value="NZ_CP016353.1"/>
</dbReference>
<dbReference type="AlphaFoldDB" id="A0A1G6TN09"/>
<organism evidence="1 2">
    <name type="scientific">Prauserella marina</name>
    <dbReference type="NCBI Taxonomy" id="530584"/>
    <lineage>
        <taxon>Bacteria</taxon>
        <taxon>Bacillati</taxon>
        <taxon>Actinomycetota</taxon>
        <taxon>Actinomycetes</taxon>
        <taxon>Pseudonocardiales</taxon>
        <taxon>Pseudonocardiaceae</taxon>
        <taxon>Prauserella</taxon>
    </lineage>
</organism>
<protein>
    <submittedName>
        <fullName evidence="1">TIGR03083 family protein</fullName>
    </submittedName>
</protein>
<gene>
    <name evidence="1" type="ORF">SAMN05421630_107204</name>
</gene>
<dbReference type="SUPFAM" id="SSF109854">
    <property type="entry name" value="DinB/YfiT-like putative metalloenzymes"/>
    <property type="match status" value="1"/>
</dbReference>
<accession>A0A1G6TN09</accession>
<dbReference type="InterPro" id="IPR024344">
    <property type="entry name" value="MDMPI_metal-binding"/>
</dbReference>
<dbReference type="InterPro" id="IPR034660">
    <property type="entry name" value="DinB/YfiT-like"/>
</dbReference>
<dbReference type="Gene3D" id="1.20.120.450">
    <property type="entry name" value="dinb family like domain"/>
    <property type="match status" value="1"/>
</dbReference>
<dbReference type="EMBL" id="FMZE01000007">
    <property type="protein sequence ID" value="SDD30419.1"/>
    <property type="molecule type" value="Genomic_DNA"/>
</dbReference>
<sequence>MNAMDDAAASTPDTRAHWLGPRVDVLPLFARQHDAFVGLLREFTAEDWTRPTVCPGWTVHDVVAHVLADHVGRLCRSCTEPVPQPLREPVGSLQRDAVSAPTDDLQFTAR</sequence>